<dbReference type="GO" id="GO:0005506">
    <property type="term" value="F:iron ion binding"/>
    <property type="evidence" value="ECO:0007669"/>
    <property type="project" value="InterPro"/>
</dbReference>
<keyword evidence="17" id="KW-0812">Transmembrane</keyword>
<dbReference type="PANTHER" id="PTHR24292:SF104">
    <property type="entry name" value="CYTOCHROME P450 308A1-RELATED"/>
    <property type="match status" value="1"/>
</dbReference>
<dbReference type="RefSeq" id="XP_013169674.1">
    <property type="nucleotide sequence ID" value="XM_013314220.1"/>
</dbReference>
<evidence type="ECO:0000256" key="6">
    <source>
        <dbReference type="ARBA" id="ARBA00022617"/>
    </source>
</evidence>
<evidence type="ECO:0000256" key="14">
    <source>
        <dbReference type="ARBA" id="ARBA00047827"/>
    </source>
</evidence>
<keyword evidence="8" id="KW-0256">Endoplasmic reticulum</keyword>
<dbReference type="Gene3D" id="1.10.630.10">
    <property type="entry name" value="Cytochrome P450"/>
    <property type="match status" value="1"/>
</dbReference>
<dbReference type="PANTHER" id="PTHR24292">
    <property type="entry name" value="CYTOCHROME P450"/>
    <property type="match status" value="1"/>
</dbReference>
<dbReference type="GeneID" id="106119304"/>
<evidence type="ECO:0000256" key="10">
    <source>
        <dbReference type="ARBA" id="ARBA00023002"/>
    </source>
</evidence>
<evidence type="ECO:0000313" key="18">
    <source>
        <dbReference type="RefSeq" id="XP_013169674.1"/>
    </source>
</evidence>
<dbReference type="InterPro" id="IPR001128">
    <property type="entry name" value="Cyt_P450"/>
</dbReference>
<keyword evidence="17" id="KW-1133">Transmembrane helix</keyword>
<proteinExistence type="inferred from homology"/>
<dbReference type="PRINTS" id="PR00463">
    <property type="entry name" value="EP450I"/>
</dbReference>
<evidence type="ECO:0000256" key="2">
    <source>
        <dbReference type="ARBA" id="ARBA00004174"/>
    </source>
</evidence>
<dbReference type="InterPro" id="IPR036396">
    <property type="entry name" value="Cyt_P450_sf"/>
</dbReference>
<comment type="subcellular location">
    <subcellularLocation>
        <location evidence="3">Endoplasmic reticulum membrane</location>
        <topology evidence="3">Peripheral membrane protein</topology>
    </subcellularLocation>
    <subcellularLocation>
        <location evidence="2">Microsome membrane</location>
        <topology evidence="2">Peripheral membrane protein</topology>
    </subcellularLocation>
</comment>
<protein>
    <recommendedName>
        <fullName evidence="5">unspecific monooxygenase</fullName>
        <ecNumber evidence="5">1.14.14.1</ecNumber>
    </recommendedName>
</protein>
<keyword evidence="10 16" id="KW-0560">Oxidoreductase</keyword>
<dbReference type="EC" id="1.14.14.1" evidence="5"/>
<dbReference type="GO" id="GO:0016712">
    <property type="term" value="F:oxidoreductase activity, acting on paired donors, with incorporation or reduction of molecular oxygen, reduced flavin or flavoprotein as one donor, and incorporation of one atom of oxygen"/>
    <property type="evidence" value="ECO:0007669"/>
    <property type="project" value="UniProtKB-EC"/>
</dbReference>
<evidence type="ECO:0000256" key="11">
    <source>
        <dbReference type="ARBA" id="ARBA00023004"/>
    </source>
</evidence>
<keyword evidence="13 17" id="KW-0472">Membrane</keyword>
<keyword evidence="6 15" id="KW-0349">Heme</keyword>
<evidence type="ECO:0000256" key="1">
    <source>
        <dbReference type="ARBA" id="ARBA00001971"/>
    </source>
</evidence>
<name>A0AAJ7EAR2_PAPXU</name>
<dbReference type="InterPro" id="IPR050476">
    <property type="entry name" value="Insect_CytP450_Detox"/>
</dbReference>
<evidence type="ECO:0000256" key="16">
    <source>
        <dbReference type="RuleBase" id="RU000461"/>
    </source>
</evidence>
<keyword evidence="12 16" id="KW-0503">Monooxygenase</keyword>
<keyword evidence="11 15" id="KW-0408">Iron</keyword>
<evidence type="ECO:0000256" key="13">
    <source>
        <dbReference type="ARBA" id="ARBA00023136"/>
    </source>
</evidence>
<dbReference type="SUPFAM" id="SSF48264">
    <property type="entry name" value="Cytochrome P450"/>
    <property type="match status" value="1"/>
</dbReference>
<dbReference type="GO" id="GO:0020037">
    <property type="term" value="F:heme binding"/>
    <property type="evidence" value="ECO:0007669"/>
    <property type="project" value="InterPro"/>
</dbReference>
<gene>
    <name evidence="18" type="primary">LOC106119304</name>
</gene>
<evidence type="ECO:0000256" key="4">
    <source>
        <dbReference type="ARBA" id="ARBA00010617"/>
    </source>
</evidence>
<feature type="transmembrane region" description="Helical" evidence="17">
    <location>
        <begin position="12"/>
        <end position="30"/>
    </location>
</feature>
<sequence>MFHSIIADSTTMLYLLLTFASVAGLLYFYFTRTFNYWIHRNVPGPKPLPLFGNIKDCVLRRKHTALVFKSIYDAYPNEKVVGVYTMTMPCLLLRDLDIIKQVMIKDFELFVDRGVSFSEEGLGLNLFHADGDAWRVLRNRFTTVFTSGKLRNMLYLMTERGEHFVEYVDKICAKQPEQPIHLLVQKFTMATISACAFGLDLDEDMYQVLDKIDKSIFTVNYSKELDMMFPGILKKFNGSLFPKYISNFFHNLTQTVIKQRGGLPTNRKDLMDVILELRQQKTIEAPKKMDKENLRIVELTDSVIAAQAFVFYAGGYETSASTMTYMFYELAKNPDIQDKVIAEIDEVLKRYNGEITYDSLNEMTYLQQVFDETLRKYPLVDNLQRNAQTDYIIPGTNVTIKKGQTVFVNVLGIQHDPKYYPNPDKFDPERFSPDIEKNRHSCAYLPFGTGPRNCIGMRFAKLQIRVKFLSKFRVEVWKNTLMKFEYEPMRLILFHRGGIHLNILI</sequence>
<reference evidence="18" key="1">
    <citation type="submission" date="2025-08" db="UniProtKB">
        <authorList>
            <consortium name="RefSeq"/>
        </authorList>
    </citation>
    <scope>IDENTIFICATION</scope>
</reference>
<organism evidence="18">
    <name type="scientific">Papilio xuthus</name>
    <name type="common">Asian swallowtail butterfly</name>
    <dbReference type="NCBI Taxonomy" id="66420"/>
    <lineage>
        <taxon>Eukaryota</taxon>
        <taxon>Metazoa</taxon>
        <taxon>Ecdysozoa</taxon>
        <taxon>Arthropoda</taxon>
        <taxon>Hexapoda</taxon>
        <taxon>Insecta</taxon>
        <taxon>Pterygota</taxon>
        <taxon>Neoptera</taxon>
        <taxon>Endopterygota</taxon>
        <taxon>Lepidoptera</taxon>
        <taxon>Glossata</taxon>
        <taxon>Ditrysia</taxon>
        <taxon>Papilionoidea</taxon>
        <taxon>Papilionidae</taxon>
        <taxon>Papilioninae</taxon>
        <taxon>Papilio</taxon>
    </lineage>
</organism>
<comment type="similarity">
    <text evidence="4 16">Belongs to the cytochrome P450 family.</text>
</comment>
<dbReference type="InterPro" id="IPR002401">
    <property type="entry name" value="Cyt_P450_E_grp-I"/>
</dbReference>
<dbReference type="InterPro" id="IPR017972">
    <property type="entry name" value="Cyt_P450_CS"/>
</dbReference>
<dbReference type="PROSITE" id="PS00086">
    <property type="entry name" value="CYTOCHROME_P450"/>
    <property type="match status" value="1"/>
</dbReference>
<dbReference type="AlphaFoldDB" id="A0AAJ7EAR2"/>
<comment type="cofactor">
    <cofactor evidence="1 15">
        <name>heme</name>
        <dbReference type="ChEBI" id="CHEBI:30413"/>
    </cofactor>
</comment>
<keyword evidence="7 15" id="KW-0479">Metal-binding</keyword>
<dbReference type="PRINTS" id="PR00385">
    <property type="entry name" value="P450"/>
</dbReference>
<evidence type="ECO:0000256" key="3">
    <source>
        <dbReference type="ARBA" id="ARBA00004406"/>
    </source>
</evidence>
<evidence type="ECO:0000256" key="7">
    <source>
        <dbReference type="ARBA" id="ARBA00022723"/>
    </source>
</evidence>
<evidence type="ECO:0000256" key="9">
    <source>
        <dbReference type="ARBA" id="ARBA00022848"/>
    </source>
</evidence>
<dbReference type="CDD" id="cd11056">
    <property type="entry name" value="CYP6-like"/>
    <property type="match status" value="1"/>
</dbReference>
<evidence type="ECO:0000256" key="17">
    <source>
        <dbReference type="SAM" id="Phobius"/>
    </source>
</evidence>
<dbReference type="Pfam" id="PF00067">
    <property type="entry name" value="p450"/>
    <property type="match status" value="1"/>
</dbReference>
<evidence type="ECO:0000256" key="12">
    <source>
        <dbReference type="ARBA" id="ARBA00023033"/>
    </source>
</evidence>
<dbReference type="FunFam" id="1.10.630.10:FF:000042">
    <property type="entry name" value="Cytochrome P450"/>
    <property type="match status" value="1"/>
</dbReference>
<accession>A0AAJ7EAR2</accession>
<evidence type="ECO:0000256" key="15">
    <source>
        <dbReference type="PIRSR" id="PIRSR602401-1"/>
    </source>
</evidence>
<dbReference type="Proteomes" id="UP000694872">
    <property type="component" value="Unplaced"/>
</dbReference>
<evidence type="ECO:0000256" key="8">
    <source>
        <dbReference type="ARBA" id="ARBA00022824"/>
    </source>
</evidence>
<feature type="binding site" description="axial binding residue" evidence="15">
    <location>
        <position position="454"/>
    </location>
    <ligand>
        <name>heme</name>
        <dbReference type="ChEBI" id="CHEBI:30413"/>
    </ligand>
    <ligandPart>
        <name>Fe</name>
        <dbReference type="ChEBI" id="CHEBI:18248"/>
    </ligandPart>
</feature>
<comment type="catalytic activity">
    <reaction evidence="14">
        <text>an organic molecule + reduced [NADPH--hemoprotein reductase] + O2 = an alcohol + oxidized [NADPH--hemoprotein reductase] + H2O + H(+)</text>
        <dbReference type="Rhea" id="RHEA:17149"/>
        <dbReference type="Rhea" id="RHEA-COMP:11964"/>
        <dbReference type="Rhea" id="RHEA-COMP:11965"/>
        <dbReference type="ChEBI" id="CHEBI:15377"/>
        <dbReference type="ChEBI" id="CHEBI:15378"/>
        <dbReference type="ChEBI" id="CHEBI:15379"/>
        <dbReference type="ChEBI" id="CHEBI:30879"/>
        <dbReference type="ChEBI" id="CHEBI:57618"/>
        <dbReference type="ChEBI" id="CHEBI:58210"/>
        <dbReference type="ChEBI" id="CHEBI:142491"/>
        <dbReference type="EC" id="1.14.14.1"/>
    </reaction>
</comment>
<keyword evidence="9" id="KW-0492">Microsome</keyword>
<evidence type="ECO:0000256" key="5">
    <source>
        <dbReference type="ARBA" id="ARBA00012109"/>
    </source>
</evidence>
<dbReference type="GO" id="GO:0005789">
    <property type="term" value="C:endoplasmic reticulum membrane"/>
    <property type="evidence" value="ECO:0007669"/>
    <property type="project" value="UniProtKB-SubCell"/>
</dbReference>